<keyword evidence="4" id="KW-0808">Transferase</keyword>
<dbReference type="PANTHER" id="PTHR43065">
    <property type="entry name" value="SENSOR HISTIDINE KINASE"/>
    <property type="match status" value="1"/>
</dbReference>
<dbReference type="PROSITE" id="PS50109">
    <property type="entry name" value="HIS_KIN"/>
    <property type="match status" value="1"/>
</dbReference>
<evidence type="ECO:0000313" key="11">
    <source>
        <dbReference type="Proteomes" id="UP001172911"/>
    </source>
</evidence>
<dbReference type="PANTHER" id="PTHR43065:SF46">
    <property type="entry name" value="C4-DICARBOXYLATE TRANSPORT SENSOR PROTEIN DCTB"/>
    <property type="match status" value="1"/>
</dbReference>
<dbReference type="SMART" id="SM00387">
    <property type="entry name" value="HATPase_c"/>
    <property type="match status" value="1"/>
</dbReference>
<dbReference type="InterPro" id="IPR003661">
    <property type="entry name" value="HisK_dim/P_dom"/>
</dbReference>
<organism evidence="10 11">
    <name type="scientific">Desulforamulus aquiferis</name>
    <dbReference type="NCBI Taxonomy" id="1397668"/>
    <lineage>
        <taxon>Bacteria</taxon>
        <taxon>Bacillati</taxon>
        <taxon>Bacillota</taxon>
        <taxon>Clostridia</taxon>
        <taxon>Eubacteriales</taxon>
        <taxon>Peptococcaceae</taxon>
        <taxon>Desulforamulus</taxon>
    </lineage>
</organism>
<dbReference type="AlphaFoldDB" id="A0AAW7ZDQ2"/>
<dbReference type="Pfam" id="PF02518">
    <property type="entry name" value="HATPase_c"/>
    <property type="match status" value="1"/>
</dbReference>
<dbReference type="GO" id="GO:0000155">
    <property type="term" value="F:phosphorelay sensor kinase activity"/>
    <property type="evidence" value="ECO:0007669"/>
    <property type="project" value="InterPro"/>
</dbReference>
<dbReference type="Gene3D" id="3.30.565.10">
    <property type="entry name" value="Histidine kinase-like ATPase, C-terminal domain"/>
    <property type="match status" value="1"/>
</dbReference>
<dbReference type="InterPro" id="IPR000014">
    <property type="entry name" value="PAS"/>
</dbReference>
<keyword evidence="5" id="KW-0547">Nucleotide-binding</keyword>
<evidence type="ECO:0000313" key="10">
    <source>
        <dbReference type="EMBL" id="MDO7787625.1"/>
    </source>
</evidence>
<comment type="catalytic activity">
    <reaction evidence="1">
        <text>ATP + protein L-histidine = ADP + protein N-phospho-L-histidine.</text>
        <dbReference type="EC" id="2.7.13.3"/>
    </reaction>
</comment>
<name>A0AAW7ZDQ2_9FIRM</name>
<dbReference type="Proteomes" id="UP001172911">
    <property type="component" value="Unassembled WGS sequence"/>
</dbReference>
<evidence type="ECO:0000256" key="4">
    <source>
        <dbReference type="ARBA" id="ARBA00022679"/>
    </source>
</evidence>
<reference evidence="10" key="1">
    <citation type="journal article" date="2023" name="J. Hazard. Mater.">
        <title>Anaerobic biodegradation of pyrene and benzo[a]pyrene by a new sulfate-reducing Desulforamulus aquiferis strain DSA.</title>
        <authorList>
            <person name="Zhang Z."/>
            <person name="Sun J."/>
            <person name="Gong X."/>
            <person name="Wang C."/>
            <person name="Wang H."/>
        </authorList>
    </citation>
    <scope>NUCLEOTIDE SEQUENCE</scope>
    <source>
        <strain evidence="10">DSA</strain>
    </source>
</reference>
<evidence type="ECO:0000256" key="7">
    <source>
        <dbReference type="ARBA" id="ARBA00022840"/>
    </source>
</evidence>
<protein>
    <recommendedName>
        <fullName evidence="2">histidine kinase</fullName>
        <ecNumber evidence="2">2.7.13.3</ecNumber>
    </recommendedName>
</protein>
<evidence type="ECO:0000256" key="6">
    <source>
        <dbReference type="ARBA" id="ARBA00022777"/>
    </source>
</evidence>
<dbReference type="SMART" id="SM00388">
    <property type="entry name" value="HisKA"/>
    <property type="match status" value="1"/>
</dbReference>
<dbReference type="EMBL" id="JARPTC010000014">
    <property type="protein sequence ID" value="MDO7787625.1"/>
    <property type="molecule type" value="Genomic_DNA"/>
</dbReference>
<dbReference type="Gene3D" id="1.10.287.130">
    <property type="match status" value="1"/>
</dbReference>
<dbReference type="InterPro" id="IPR005467">
    <property type="entry name" value="His_kinase_dom"/>
</dbReference>
<accession>A0AAW7ZDQ2</accession>
<keyword evidence="6" id="KW-0418">Kinase</keyword>
<sequence length="354" mass="40710">MDTCSFVKVLREEKRSLMEESRRIFSHFDFLPILVHLMDQDYSIIYANQFLCDNYGMDVIGKKCYEIFENNTKPCDVCYTYSVIKTKKTYRWEWDCVKTNKTYDLYAFPYSDYDGKTMVLEMGFDITERKQIEREMGRLDRLNLIGEMAAGLGHEIRNPMTTVRGLLQLLSEKEECNKYQEYYGIMIEELDRANTIISEFLSLAKNKPTPKNEVNLNKIITSLHPLLQAEAIEYDKTVKLELGELNSLYLNNNEIRQMILNLVKNGLEAMPVNGLLTIKTYETEDKIFLTVQDQGTGIDANIINNLGTPFITTKDNGTGLGLAICYSIAARHNATISVDSSSMGTTFYVEFNKK</sequence>
<evidence type="ECO:0000256" key="3">
    <source>
        <dbReference type="ARBA" id="ARBA00022553"/>
    </source>
</evidence>
<dbReference type="InterPro" id="IPR036890">
    <property type="entry name" value="HATPase_C_sf"/>
</dbReference>
<dbReference type="InterPro" id="IPR003594">
    <property type="entry name" value="HATPase_dom"/>
</dbReference>
<dbReference type="Pfam" id="PF13426">
    <property type="entry name" value="PAS_9"/>
    <property type="match status" value="1"/>
</dbReference>
<dbReference type="Gene3D" id="3.30.450.20">
    <property type="entry name" value="PAS domain"/>
    <property type="match status" value="1"/>
</dbReference>
<keyword evidence="11" id="KW-1185">Reference proteome</keyword>
<evidence type="ECO:0000256" key="5">
    <source>
        <dbReference type="ARBA" id="ARBA00022741"/>
    </source>
</evidence>
<evidence type="ECO:0000256" key="2">
    <source>
        <dbReference type="ARBA" id="ARBA00012438"/>
    </source>
</evidence>
<keyword evidence="7 10" id="KW-0067">ATP-binding</keyword>
<dbReference type="CDD" id="cd00082">
    <property type="entry name" value="HisKA"/>
    <property type="match status" value="1"/>
</dbReference>
<gene>
    <name evidence="10" type="ORF">P6N53_10370</name>
</gene>
<dbReference type="SUPFAM" id="SSF55874">
    <property type="entry name" value="ATPase domain of HSP90 chaperone/DNA topoisomerase II/histidine kinase"/>
    <property type="match status" value="1"/>
</dbReference>
<dbReference type="GO" id="GO:0005524">
    <property type="term" value="F:ATP binding"/>
    <property type="evidence" value="ECO:0007669"/>
    <property type="project" value="UniProtKB-KW"/>
</dbReference>
<keyword evidence="8" id="KW-0902">Two-component regulatory system</keyword>
<feature type="domain" description="Histidine kinase" evidence="9">
    <location>
        <begin position="151"/>
        <end position="354"/>
    </location>
</feature>
<dbReference type="SUPFAM" id="SSF55785">
    <property type="entry name" value="PYP-like sensor domain (PAS domain)"/>
    <property type="match status" value="1"/>
</dbReference>
<dbReference type="PRINTS" id="PR00344">
    <property type="entry name" value="BCTRLSENSOR"/>
</dbReference>
<evidence type="ECO:0000259" key="9">
    <source>
        <dbReference type="PROSITE" id="PS50109"/>
    </source>
</evidence>
<evidence type="ECO:0000256" key="1">
    <source>
        <dbReference type="ARBA" id="ARBA00000085"/>
    </source>
</evidence>
<dbReference type="EC" id="2.7.13.3" evidence="2"/>
<evidence type="ECO:0000256" key="8">
    <source>
        <dbReference type="ARBA" id="ARBA00023012"/>
    </source>
</evidence>
<proteinExistence type="predicted"/>
<dbReference type="SUPFAM" id="SSF47384">
    <property type="entry name" value="Homodimeric domain of signal transducing histidine kinase"/>
    <property type="match status" value="1"/>
</dbReference>
<dbReference type="Pfam" id="PF00512">
    <property type="entry name" value="HisKA"/>
    <property type="match status" value="1"/>
</dbReference>
<dbReference type="RefSeq" id="WP_304542805.1">
    <property type="nucleotide sequence ID" value="NZ_JARPTC010000014.1"/>
</dbReference>
<dbReference type="InterPro" id="IPR035965">
    <property type="entry name" value="PAS-like_dom_sf"/>
</dbReference>
<reference evidence="10" key="2">
    <citation type="submission" date="2023-03" db="EMBL/GenBank/DDBJ databases">
        <authorList>
            <person name="Zhang Z."/>
        </authorList>
    </citation>
    <scope>NUCLEOTIDE SEQUENCE</scope>
    <source>
        <strain evidence="10">DSA</strain>
    </source>
</reference>
<dbReference type="InterPro" id="IPR004358">
    <property type="entry name" value="Sig_transdc_His_kin-like_C"/>
</dbReference>
<comment type="caution">
    <text evidence="10">The sequence shown here is derived from an EMBL/GenBank/DDBJ whole genome shotgun (WGS) entry which is preliminary data.</text>
</comment>
<dbReference type="InterPro" id="IPR036097">
    <property type="entry name" value="HisK_dim/P_sf"/>
</dbReference>
<keyword evidence="3" id="KW-0597">Phosphoprotein</keyword>